<protein>
    <submittedName>
        <fullName evidence="2">Uncharacterized protein</fullName>
    </submittedName>
</protein>
<accession>A0A9W9G2K7</accession>
<evidence type="ECO:0000313" key="3">
    <source>
        <dbReference type="Proteomes" id="UP001149074"/>
    </source>
</evidence>
<organism evidence="2 3">
    <name type="scientific">Penicillium argentinense</name>
    <dbReference type="NCBI Taxonomy" id="1131581"/>
    <lineage>
        <taxon>Eukaryota</taxon>
        <taxon>Fungi</taxon>
        <taxon>Dikarya</taxon>
        <taxon>Ascomycota</taxon>
        <taxon>Pezizomycotina</taxon>
        <taxon>Eurotiomycetes</taxon>
        <taxon>Eurotiomycetidae</taxon>
        <taxon>Eurotiales</taxon>
        <taxon>Aspergillaceae</taxon>
        <taxon>Penicillium</taxon>
    </lineage>
</organism>
<evidence type="ECO:0000256" key="1">
    <source>
        <dbReference type="SAM" id="MobiDB-lite"/>
    </source>
</evidence>
<reference evidence="2" key="2">
    <citation type="journal article" date="2023" name="IMA Fungus">
        <title>Comparative genomic study of the Penicillium genus elucidates a diverse pangenome and 15 lateral gene transfer events.</title>
        <authorList>
            <person name="Petersen C."/>
            <person name="Sorensen T."/>
            <person name="Nielsen M.R."/>
            <person name="Sondergaard T.E."/>
            <person name="Sorensen J.L."/>
            <person name="Fitzpatrick D.A."/>
            <person name="Frisvad J.C."/>
            <person name="Nielsen K.L."/>
        </authorList>
    </citation>
    <scope>NUCLEOTIDE SEQUENCE</scope>
    <source>
        <strain evidence="2">IBT 30761</strain>
    </source>
</reference>
<feature type="region of interest" description="Disordered" evidence="1">
    <location>
        <begin position="123"/>
        <end position="143"/>
    </location>
</feature>
<comment type="caution">
    <text evidence="2">The sequence shown here is derived from an EMBL/GenBank/DDBJ whole genome shotgun (WGS) entry which is preliminary data.</text>
</comment>
<name>A0A9W9G2K7_9EURO</name>
<dbReference type="OrthoDB" id="4369211at2759"/>
<dbReference type="Proteomes" id="UP001149074">
    <property type="component" value="Unassembled WGS sequence"/>
</dbReference>
<evidence type="ECO:0000313" key="2">
    <source>
        <dbReference type="EMBL" id="KAJ5110892.1"/>
    </source>
</evidence>
<proteinExistence type="predicted"/>
<dbReference type="EMBL" id="JAPQKI010000002">
    <property type="protein sequence ID" value="KAJ5110892.1"/>
    <property type="molecule type" value="Genomic_DNA"/>
</dbReference>
<keyword evidence="3" id="KW-1185">Reference proteome</keyword>
<dbReference type="AlphaFoldDB" id="A0A9W9G2K7"/>
<gene>
    <name evidence="2" type="ORF">N7532_001427</name>
</gene>
<dbReference type="RefSeq" id="XP_056478962.1">
    <property type="nucleotide sequence ID" value="XM_056613921.1"/>
</dbReference>
<reference evidence="2" key="1">
    <citation type="submission" date="2022-11" db="EMBL/GenBank/DDBJ databases">
        <authorList>
            <person name="Petersen C."/>
        </authorList>
    </citation>
    <scope>NUCLEOTIDE SEQUENCE</scope>
    <source>
        <strain evidence="2">IBT 30761</strain>
    </source>
</reference>
<sequence length="143" mass="16234">MGGRFSTGGLKVLARKHLSATEIALPRFTELELDPTKYMTKSVEKVLTTKTRGNQKVEIMKNGILCEEWRFSRQHVEDIRGIGWKVEDDDEVGIDPLSFIQPVPHSVYSQTQALVKWKMASSPWRAGNSSDVSRTVPLFKETR</sequence>
<dbReference type="GeneID" id="81352900"/>